<dbReference type="AlphaFoldDB" id="A0A381YBL5"/>
<dbReference type="InterPro" id="IPR027266">
    <property type="entry name" value="TrmE/GcvT-like"/>
</dbReference>
<name>A0A381YBL5_9ZZZZ</name>
<dbReference type="Gene3D" id="3.30.1360.120">
    <property type="entry name" value="Probable tRNA modification gtpase trme, domain 1"/>
    <property type="match status" value="1"/>
</dbReference>
<gene>
    <name evidence="1" type="ORF">METZ01_LOCUS126856</name>
</gene>
<evidence type="ECO:0008006" key="2">
    <source>
        <dbReference type="Google" id="ProtNLM"/>
    </source>
</evidence>
<dbReference type="EMBL" id="UINC01017761">
    <property type="protein sequence ID" value="SVA74002.1"/>
    <property type="molecule type" value="Genomic_DNA"/>
</dbReference>
<accession>A0A381YBL5</accession>
<evidence type="ECO:0000313" key="1">
    <source>
        <dbReference type="EMBL" id="SVA74002.1"/>
    </source>
</evidence>
<dbReference type="SUPFAM" id="SSF103025">
    <property type="entry name" value="Folate-binding domain"/>
    <property type="match status" value="1"/>
</dbReference>
<protein>
    <recommendedName>
        <fullName evidence="2">Aminomethyltransferase folate-binding domain-containing protein</fullName>
    </recommendedName>
</protein>
<reference evidence="1" key="1">
    <citation type="submission" date="2018-05" db="EMBL/GenBank/DDBJ databases">
        <authorList>
            <person name="Lanie J.A."/>
            <person name="Ng W.-L."/>
            <person name="Kazmierczak K.M."/>
            <person name="Andrzejewski T.M."/>
            <person name="Davidsen T.M."/>
            <person name="Wayne K.J."/>
            <person name="Tettelin H."/>
            <person name="Glass J.I."/>
            <person name="Rusch D."/>
            <person name="Podicherti R."/>
            <person name="Tsui H.-C.T."/>
            <person name="Winkler M.E."/>
        </authorList>
    </citation>
    <scope>NUCLEOTIDE SEQUENCE</scope>
</reference>
<organism evidence="1">
    <name type="scientific">marine metagenome</name>
    <dbReference type="NCBI Taxonomy" id="408172"/>
    <lineage>
        <taxon>unclassified sequences</taxon>
        <taxon>metagenomes</taxon>
        <taxon>ecological metagenomes</taxon>
    </lineage>
</organism>
<proteinExistence type="predicted"/>
<sequence length="193" mass="21769">MRHGVENMLISDLVPENESNVQITHKPFISKLLTKGIHWESKIEHAIQKNFGVFPERGRVVSNGSWSAVSWGGNEYLMITTDARPLLKALDDQKQSKENSIVMIDVSSAYECFSISGTAAIDLIKTCCFLDVDDPSFSNNSVATCRLGPFRVVMHKISQPRLFEFYVERSLAIPFVRYLAVNGYPFKVSYLKS</sequence>
<dbReference type="Gene3D" id="3.30.70.1520">
    <property type="entry name" value="Heterotetrameric sarcosine oxidase"/>
    <property type="match status" value="1"/>
</dbReference>